<sequence length="270" mass="30751">MNSKLQGYVIGKPSTGELIDYNAQIPFAFGMGLISDELYQGIVKNCKGEDYENPKNYPCASLIQIFEEVSIHVTISLAMSSSELMPNQILEPKCSFASPKPKYVTRRSILVQQSYTVLFGPDPIPETYAYYLMYIWANNNDVQEALNVKKGKVKEWQRCNFDLNYTNDVRSNIEYQVNITTSGHRALVYSGDHDMTVSFVGTKEWIKSLKFSINDPWRSWHVSGQVAGYTESYSNNMTFATVKGAGHTAPEYKAKECLAMIRRWMSHRLL</sequence>
<dbReference type="SUPFAM" id="SSF53474">
    <property type="entry name" value="alpha/beta-Hydrolases"/>
    <property type="match status" value="1"/>
</dbReference>
<protein>
    <recommendedName>
        <fullName evidence="4">Serine carboxypeptidase</fullName>
    </recommendedName>
</protein>
<evidence type="ECO:0000313" key="2">
    <source>
        <dbReference type="EMBL" id="KAH0463986.1"/>
    </source>
</evidence>
<dbReference type="InterPro" id="IPR029058">
    <property type="entry name" value="AB_hydrolase_fold"/>
</dbReference>
<dbReference type="GO" id="GO:0004185">
    <property type="term" value="F:serine-type carboxypeptidase activity"/>
    <property type="evidence" value="ECO:0007669"/>
    <property type="project" value="InterPro"/>
</dbReference>
<accession>A0AAV7H641</accession>
<comment type="similarity">
    <text evidence="1">Belongs to the peptidase S10 family.</text>
</comment>
<comment type="caution">
    <text evidence="2">The sequence shown here is derived from an EMBL/GenBank/DDBJ whole genome shotgun (WGS) entry which is preliminary data.</text>
</comment>
<dbReference type="Proteomes" id="UP000775213">
    <property type="component" value="Unassembled WGS sequence"/>
</dbReference>
<dbReference type="InterPro" id="IPR001563">
    <property type="entry name" value="Peptidase_S10"/>
</dbReference>
<dbReference type="GO" id="GO:0016747">
    <property type="term" value="F:acyltransferase activity, transferring groups other than amino-acyl groups"/>
    <property type="evidence" value="ECO:0007669"/>
    <property type="project" value="TreeGrafter"/>
</dbReference>
<evidence type="ECO:0000313" key="3">
    <source>
        <dbReference type="Proteomes" id="UP000775213"/>
    </source>
</evidence>
<dbReference type="PANTHER" id="PTHR11802:SF461">
    <property type="entry name" value="OS02G0687900 PROTEIN"/>
    <property type="match status" value="1"/>
</dbReference>
<evidence type="ECO:0000256" key="1">
    <source>
        <dbReference type="ARBA" id="ARBA00009431"/>
    </source>
</evidence>
<dbReference type="GO" id="GO:0019748">
    <property type="term" value="P:secondary metabolic process"/>
    <property type="evidence" value="ECO:0007669"/>
    <property type="project" value="TreeGrafter"/>
</dbReference>
<dbReference type="EMBL" id="JAGFBR010000007">
    <property type="protein sequence ID" value="KAH0463986.1"/>
    <property type="molecule type" value="Genomic_DNA"/>
</dbReference>
<keyword evidence="3" id="KW-1185">Reference proteome</keyword>
<dbReference type="Pfam" id="PF00450">
    <property type="entry name" value="Peptidase_S10"/>
    <property type="match status" value="1"/>
</dbReference>
<dbReference type="PANTHER" id="PTHR11802">
    <property type="entry name" value="SERINE PROTEASE FAMILY S10 SERINE CARBOXYPEPTIDASE"/>
    <property type="match status" value="1"/>
</dbReference>
<organism evidence="2 3">
    <name type="scientific">Dendrobium chrysotoxum</name>
    <name type="common">Orchid</name>
    <dbReference type="NCBI Taxonomy" id="161865"/>
    <lineage>
        <taxon>Eukaryota</taxon>
        <taxon>Viridiplantae</taxon>
        <taxon>Streptophyta</taxon>
        <taxon>Embryophyta</taxon>
        <taxon>Tracheophyta</taxon>
        <taxon>Spermatophyta</taxon>
        <taxon>Magnoliopsida</taxon>
        <taxon>Liliopsida</taxon>
        <taxon>Asparagales</taxon>
        <taxon>Orchidaceae</taxon>
        <taxon>Epidendroideae</taxon>
        <taxon>Malaxideae</taxon>
        <taxon>Dendrobiinae</taxon>
        <taxon>Dendrobium</taxon>
    </lineage>
</organism>
<name>A0AAV7H641_DENCH</name>
<dbReference type="GO" id="GO:0006508">
    <property type="term" value="P:proteolysis"/>
    <property type="evidence" value="ECO:0007669"/>
    <property type="project" value="InterPro"/>
</dbReference>
<gene>
    <name evidence="2" type="ORF">IEQ34_006772</name>
</gene>
<reference evidence="2 3" key="1">
    <citation type="journal article" date="2021" name="Hortic Res">
        <title>Chromosome-scale assembly of the Dendrobium chrysotoxum genome enhances the understanding of orchid evolution.</title>
        <authorList>
            <person name="Zhang Y."/>
            <person name="Zhang G.Q."/>
            <person name="Zhang D."/>
            <person name="Liu X.D."/>
            <person name="Xu X.Y."/>
            <person name="Sun W.H."/>
            <person name="Yu X."/>
            <person name="Zhu X."/>
            <person name="Wang Z.W."/>
            <person name="Zhao X."/>
            <person name="Zhong W.Y."/>
            <person name="Chen H."/>
            <person name="Yin W.L."/>
            <person name="Huang T."/>
            <person name="Niu S.C."/>
            <person name="Liu Z.J."/>
        </authorList>
    </citation>
    <scope>NUCLEOTIDE SEQUENCE [LARGE SCALE GENOMIC DNA]</scope>
    <source>
        <strain evidence="2">Lindl</strain>
    </source>
</reference>
<dbReference type="AlphaFoldDB" id="A0AAV7H641"/>
<evidence type="ECO:0008006" key="4">
    <source>
        <dbReference type="Google" id="ProtNLM"/>
    </source>
</evidence>
<dbReference type="Gene3D" id="3.40.50.1820">
    <property type="entry name" value="alpha/beta hydrolase"/>
    <property type="match status" value="1"/>
</dbReference>
<proteinExistence type="inferred from homology"/>